<sequence length="423" mass="46945">MNRANVRHLQVWRRLSDGGDTLVGELAQNQQGTFFQYDPSYLECWQSLSPFSLPFDNSLTKAPKTPHGGLHGLFSDSLPDGWGMLLMDRVFRQRGISPHSITPMDRLAYIGRRGTGALHYTPAMDSGSEEGLTEMATLGEQAALVFDGQTDEVLQALANAGGSGGARPKALIYFDPENPEQVFTAENGAKSQPWLVKFTSSKLALGHDEGLCEAAWLDMATQCGIDVPEHRLFPQESGHTWLAVKRFDCVEGVSSGRKHMQTLCGLLDADFRQPSMDYEDLIKASQILCQSPAVGRVQFLRAMFNLFAVNQDDHTKNWSFLMSDSGQWQPSPMYDVTFSPTPCNEHSMAFGGYGSKPPLKTVQKLASYANYASWKEAQKDLQMICDVLAGWSDRGKELGVKTMRIKEISAQINRVYEENKGLL</sequence>
<evidence type="ECO:0000259" key="5">
    <source>
        <dbReference type="Pfam" id="PF13657"/>
    </source>
</evidence>
<name>A0ABP8UXQ5_9GAMM</name>
<comment type="caution">
    <text evidence="6">The sequence shown here is derived from an EMBL/GenBank/DDBJ whole genome shotgun (WGS) entry which is preliminary data.</text>
</comment>
<keyword evidence="7" id="KW-1185">Reference proteome</keyword>
<accession>A0ABP8UXQ5</accession>
<protein>
    <submittedName>
        <fullName evidence="6">Type II toxin-antitoxin system HipA family toxin</fullName>
    </submittedName>
</protein>
<feature type="domain" description="HipA N-terminal subdomain 1" evidence="5">
    <location>
        <begin position="20"/>
        <end position="120"/>
    </location>
</feature>
<proteinExistence type="inferred from homology"/>
<dbReference type="PANTHER" id="PTHR37419">
    <property type="entry name" value="SERINE/THREONINE-PROTEIN KINASE TOXIN HIPA"/>
    <property type="match status" value="1"/>
</dbReference>
<evidence type="ECO:0000256" key="2">
    <source>
        <dbReference type="ARBA" id="ARBA00022679"/>
    </source>
</evidence>
<feature type="domain" description="HipA-like C-terminal" evidence="4">
    <location>
        <begin position="163"/>
        <end position="370"/>
    </location>
</feature>
<evidence type="ECO:0000259" key="4">
    <source>
        <dbReference type="Pfam" id="PF07804"/>
    </source>
</evidence>
<organism evidence="6 7">
    <name type="scientific">Kistimonas scapharcae</name>
    <dbReference type="NCBI Taxonomy" id="1036133"/>
    <lineage>
        <taxon>Bacteria</taxon>
        <taxon>Pseudomonadati</taxon>
        <taxon>Pseudomonadota</taxon>
        <taxon>Gammaproteobacteria</taxon>
        <taxon>Oceanospirillales</taxon>
        <taxon>Endozoicomonadaceae</taxon>
        <taxon>Kistimonas</taxon>
    </lineage>
</organism>
<dbReference type="RefSeq" id="WP_345193838.1">
    <property type="nucleotide sequence ID" value="NZ_BAABFL010000064.1"/>
</dbReference>
<keyword evidence="3" id="KW-0418">Kinase</keyword>
<reference evidence="7" key="1">
    <citation type="journal article" date="2019" name="Int. J. Syst. Evol. Microbiol.">
        <title>The Global Catalogue of Microorganisms (GCM) 10K type strain sequencing project: providing services to taxonomists for standard genome sequencing and annotation.</title>
        <authorList>
            <consortium name="The Broad Institute Genomics Platform"/>
            <consortium name="The Broad Institute Genome Sequencing Center for Infectious Disease"/>
            <person name="Wu L."/>
            <person name="Ma J."/>
        </authorList>
    </citation>
    <scope>NUCLEOTIDE SEQUENCE [LARGE SCALE GENOMIC DNA]</scope>
    <source>
        <strain evidence="7">JCM 17805</strain>
    </source>
</reference>
<dbReference type="Pfam" id="PF13657">
    <property type="entry name" value="Couple_hipA"/>
    <property type="match status" value="1"/>
</dbReference>
<comment type="similarity">
    <text evidence="1">Belongs to the HipA Ser/Thr kinase family.</text>
</comment>
<dbReference type="InterPro" id="IPR052028">
    <property type="entry name" value="HipA_Ser/Thr_kinase"/>
</dbReference>
<evidence type="ECO:0000313" key="6">
    <source>
        <dbReference type="EMBL" id="GAA4648316.1"/>
    </source>
</evidence>
<gene>
    <name evidence="6" type="ORF">GCM10023116_05830</name>
</gene>
<dbReference type="EMBL" id="BAABFL010000064">
    <property type="protein sequence ID" value="GAA4648316.1"/>
    <property type="molecule type" value="Genomic_DNA"/>
</dbReference>
<dbReference type="PANTHER" id="PTHR37419:SF8">
    <property type="entry name" value="TOXIN YJJJ"/>
    <property type="match status" value="1"/>
</dbReference>
<dbReference type="InterPro" id="IPR012893">
    <property type="entry name" value="HipA-like_C"/>
</dbReference>
<keyword evidence="2" id="KW-0808">Transferase</keyword>
<evidence type="ECO:0000256" key="3">
    <source>
        <dbReference type="ARBA" id="ARBA00022777"/>
    </source>
</evidence>
<dbReference type="InterPro" id="IPR017508">
    <property type="entry name" value="HipA_N1"/>
</dbReference>
<dbReference type="Proteomes" id="UP001500604">
    <property type="component" value="Unassembled WGS sequence"/>
</dbReference>
<evidence type="ECO:0000313" key="7">
    <source>
        <dbReference type="Proteomes" id="UP001500604"/>
    </source>
</evidence>
<evidence type="ECO:0000256" key="1">
    <source>
        <dbReference type="ARBA" id="ARBA00010164"/>
    </source>
</evidence>
<dbReference type="Pfam" id="PF07804">
    <property type="entry name" value="HipA_C"/>
    <property type="match status" value="1"/>
</dbReference>